<dbReference type="InterPro" id="IPR039425">
    <property type="entry name" value="RNA_pol_sigma-70-like"/>
</dbReference>
<dbReference type="SMR" id="Q7M8T6"/>
<dbReference type="RefSeq" id="WP_011139270.1">
    <property type="nucleotide sequence ID" value="NC_005090.1"/>
</dbReference>
<dbReference type="GO" id="GO:0016987">
    <property type="term" value="F:sigma factor activity"/>
    <property type="evidence" value="ECO:0007669"/>
    <property type="project" value="UniProtKB-KW"/>
</dbReference>
<reference evidence="7 8" key="1">
    <citation type="journal article" date="2003" name="Proc. Natl. Acad. Sci. U.S.A.">
        <title>Complete genome sequence and analysis of Wolinella succinogenes.</title>
        <authorList>
            <person name="Baar C."/>
            <person name="Eppinger M."/>
            <person name="Raddatz G."/>
            <person name="Simon JM."/>
            <person name="Lanz C."/>
            <person name="Klimmek O."/>
            <person name="Nandakumar R."/>
            <person name="Gross R."/>
            <person name="Rosinus A."/>
            <person name="Keller H."/>
            <person name="Jagtap P."/>
            <person name="Linke B."/>
            <person name="Meyer F."/>
            <person name="Lederer H."/>
            <person name="Schuster S.C."/>
        </authorList>
    </citation>
    <scope>NUCLEOTIDE SEQUENCE [LARGE SCALE GENOMIC DNA]</scope>
    <source>
        <strain evidence="8">ATCC 29543 / DSM 1740 / CCUG 13145 / JCM 31913 / LMG 7466 / NCTC 11488 / FDC 602W</strain>
    </source>
</reference>
<name>Q7M8T6_WOLSU</name>
<dbReference type="InterPro" id="IPR013249">
    <property type="entry name" value="RNA_pol_sigma70_r4_t2"/>
</dbReference>
<dbReference type="STRING" id="273121.WS1423"/>
<keyword evidence="4" id="KW-0804">Transcription</keyword>
<dbReference type="eggNOG" id="COG1595">
    <property type="taxonomic scope" value="Bacteria"/>
</dbReference>
<dbReference type="Pfam" id="PF08281">
    <property type="entry name" value="Sigma70_r4_2"/>
    <property type="match status" value="1"/>
</dbReference>
<dbReference type="SUPFAM" id="SSF88946">
    <property type="entry name" value="Sigma2 domain of RNA polymerase sigma factors"/>
    <property type="match status" value="1"/>
</dbReference>
<dbReference type="InterPro" id="IPR013325">
    <property type="entry name" value="RNA_pol_sigma_r2"/>
</dbReference>
<feature type="domain" description="RNA polymerase sigma factor 70 region 4 type 2" evidence="6">
    <location>
        <begin position="94"/>
        <end position="146"/>
    </location>
</feature>
<evidence type="ECO:0000256" key="2">
    <source>
        <dbReference type="ARBA" id="ARBA00023015"/>
    </source>
</evidence>
<dbReference type="InterPro" id="IPR007627">
    <property type="entry name" value="RNA_pol_sigma70_r2"/>
</dbReference>
<dbReference type="PANTHER" id="PTHR43133">
    <property type="entry name" value="RNA POLYMERASE ECF-TYPE SIGMA FACTO"/>
    <property type="match status" value="1"/>
</dbReference>
<keyword evidence="8" id="KW-1185">Reference proteome</keyword>
<gene>
    <name evidence="7" type="ordered locus">WS1423</name>
</gene>
<evidence type="ECO:0000256" key="3">
    <source>
        <dbReference type="ARBA" id="ARBA00023082"/>
    </source>
</evidence>
<dbReference type="InterPro" id="IPR013324">
    <property type="entry name" value="RNA_pol_sigma_r3/r4-like"/>
</dbReference>
<dbReference type="AlphaFoldDB" id="Q7M8T6"/>
<evidence type="ECO:0000313" key="8">
    <source>
        <dbReference type="Proteomes" id="UP000000422"/>
    </source>
</evidence>
<dbReference type="Gene3D" id="1.10.10.10">
    <property type="entry name" value="Winged helix-like DNA-binding domain superfamily/Winged helix DNA-binding domain"/>
    <property type="match status" value="1"/>
</dbReference>
<dbReference type="GO" id="GO:0006352">
    <property type="term" value="P:DNA-templated transcription initiation"/>
    <property type="evidence" value="ECO:0007669"/>
    <property type="project" value="InterPro"/>
</dbReference>
<keyword evidence="2" id="KW-0805">Transcription regulation</keyword>
<dbReference type="PANTHER" id="PTHR43133:SF63">
    <property type="entry name" value="RNA POLYMERASE SIGMA FACTOR FECI-RELATED"/>
    <property type="match status" value="1"/>
</dbReference>
<dbReference type="GO" id="GO:0003677">
    <property type="term" value="F:DNA binding"/>
    <property type="evidence" value="ECO:0007669"/>
    <property type="project" value="InterPro"/>
</dbReference>
<dbReference type="KEGG" id="wsu:WS1423"/>
<evidence type="ECO:0000256" key="1">
    <source>
        <dbReference type="ARBA" id="ARBA00010641"/>
    </source>
</evidence>
<evidence type="ECO:0000256" key="4">
    <source>
        <dbReference type="ARBA" id="ARBA00023163"/>
    </source>
</evidence>
<evidence type="ECO:0000259" key="6">
    <source>
        <dbReference type="Pfam" id="PF08281"/>
    </source>
</evidence>
<feature type="domain" description="RNA polymerase sigma-70 region 2" evidence="5">
    <location>
        <begin position="2"/>
        <end position="68"/>
    </location>
</feature>
<proteinExistence type="inferred from homology"/>
<dbReference type="EMBL" id="BX571660">
    <property type="protein sequence ID" value="CAE10485.1"/>
    <property type="molecule type" value="Genomic_DNA"/>
</dbReference>
<evidence type="ECO:0000259" key="5">
    <source>
        <dbReference type="Pfam" id="PF04542"/>
    </source>
</evidence>
<dbReference type="NCBIfam" id="TIGR02937">
    <property type="entry name" value="sigma70-ECF"/>
    <property type="match status" value="1"/>
</dbReference>
<dbReference type="Pfam" id="PF04542">
    <property type="entry name" value="Sigma70_r2"/>
    <property type="match status" value="1"/>
</dbReference>
<dbReference type="InterPro" id="IPR014284">
    <property type="entry name" value="RNA_pol_sigma-70_dom"/>
</dbReference>
<dbReference type="SUPFAM" id="SSF88659">
    <property type="entry name" value="Sigma3 and sigma4 domains of RNA polymerase sigma factors"/>
    <property type="match status" value="1"/>
</dbReference>
<dbReference type="Gene3D" id="1.10.1740.10">
    <property type="match status" value="1"/>
</dbReference>
<organism evidence="8">
    <name type="scientific">Wolinella succinogenes (strain ATCC 29543 / DSM 1740 / CCUG 13145 / JCM 31913 / LMG 7466 / NCTC 11488 / FDC 602W)</name>
    <name type="common">Vibrio succinogenes</name>
    <dbReference type="NCBI Taxonomy" id="273121"/>
    <lineage>
        <taxon>Bacteria</taxon>
        <taxon>Pseudomonadati</taxon>
        <taxon>Campylobacterota</taxon>
        <taxon>Epsilonproteobacteria</taxon>
        <taxon>Campylobacterales</taxon>
        <taxon>Helicobacteraceae</taxon>
        <taxon>Wolinella</taxon>
    </lineage>
</organism>
<keyword evidence="3" id="KW-0731">Sigma factor</keyword>
<protein>
    <submittedName>
        <fullName evidence="7">PUTATIVE RNA POLYMERASE SIGMA FACTOR</fullName>
    </submittedName>
</protein>
<accession>Q7M8T6</accession>
<sequence>MLEAYYRELLGYFQKSLGDIHLASDVVQEAYARVLSLQAKEIPIAKPRALLYKTAKNIAVDEYRRNRRQENLLHEQARACVQEWQGEESFELQETLLRAIDSLPPRCKEAFVLHKLEGFSQAEVAEKMGISKNMVEKHIIKALLECERALEEAEKKR</sequence>
<dbReference type="Proteomes" id="UP000000422">
    <property type="component" value="Chromosome"/>
</dbReference>
<dbReference type="HOGENOM" id="CLU_047691_12_3_7"/>
<evidence type="ECO:0000313" key="7">
    <source>
        <dbReference type="EMBL" id="CAE10485.1"/>
    </source>
</evidence>
<comment type="similarity">
    <text evidence="1">Belongs to the sigma-70 factor family. ECF subfamily.</text>
</comment>
<dbReference type="InterPro" id="IPR036388">
    <property type="entry name" value="WH-like_DNA-bd_sf"/>
</dbReference>
<dbReference type="DNASU" id="2554899"/>